<proteinExistence type="inferred from homology"/>
<gene>
    <name evidence="3" type="ORF">H8N03_21065</name>
</gene>
<dbReference type="Gene3D" id="3.40.190.150">
    <property type="entry name" value="Bordetella uptake gene, domain 1"/>
    <property type="match status" value="1"/>
</dbReference>
<evidence type="ECO:0000313" key="4">
    <source>
        <dbReference type="Proteomes" id="UP000608513"/>
    </source>
</evidence>
<reference evidence="3" key="1">
    <citation type="submission" date="2020-08" db="EMBL/GenBank/DDBJ databases">
        <title>Ramlibacter sp. USB13 16S ribosomal RNA gene genome sequencing and assembly.</title>
        <authorList>
            <person name="Kang M."/>
        </authorList>
    </citation>
    <scope>NUCLEOTIDE SEQUENCE</scope>
    <source>
        <strain evidence="3">USB13</strain>
    </source>
</reference>
<name>A0A923MXD8_9BURK</name>
<accession>A0A923MXD8</accession>
<comment type="caution">
    <text evidence="3">The sequence shown here is derived from an EMBL/GenBank/DDBJ whole genome shotgun (WGS) entry which is preliminary data.</text>
</comment>
<keyword evidence="4" id="KW-1185">Reference proteome</keyword>
<evidence type="ECO:0000313" key="3">
    <source>
        <dbReference type="EMBL" id="MBC5785452.1"/>
    </source>
</evidence>
<organism evidence="3 4">
    <name type="scientific">Ramlibacter cellulosilyticus</name>
    <dbReference type="NCBI Taxonomy" id="2764187"/>
    <lineage>
        <taxon>Bacteria</taxon>
        <taxon>Pseudomonadati</taxon>
        <taxon>Pseudomonadota</taxon>
        <taxon>Betaproteobacteria</taxon>
        <taxon>Burkholderiales</taxon>
        <taxon>Comamonadaceae</taxon>
        <taxon>Ramlibacter</taxon>
    </lineage>
</organism>
<keyword evidence="2" id="KW-0732">Signal</keyword>
<dbReference type="InterPro" id="IPR005064">
    <property type="entry name" value="BUG"/>
</dbReference>
<dbReference type="Gene3D" id="3.40.190.10">
    <property type="entry name" value="Periplasmic binding protein-like II"/>
    <property type="match status" value="1"/>
</dbReference>
<dbReference type="CDD" id="cd13578">
    <property type="entry name" value="PBP2_Bug27"/>
    <property type="match status" value="1"/>
</dbReference>
<dbReference type="PANTHER" id="PTHR42928">
    <property type="entry name" value="TRICARBOXYLATE-BINDING PROTEIN"/>
    <property type="match status" value="1"/>
</dbReference>
<dbReference type="AlphaFoldDB" id="A0A923MXD8"/>
<dbReference type="PANTHER" id="PTHR42928:SF5">
    <property type="entry name" value="BLR1237 PROTEIN"/>
    <property type="match status" value="1"/>
</dbReference>
<dbReference type="SUPFAM" id="SSF53850">
    <property type="entry name" value="Periplasmic binding protein-like II"/>
    <property type="match status" value="1"/>
</dbReference>
<dbReference type="Pfam" id="PF03401">
    <property type="entry name" value="TctC"/>
    <property type="match status" value="1"/>
</dbReference>
<dbReference type="PIRSF" id="PIRSF017082">
    <property type="entry name" value="YflP"/>
    <property type="match status" value="1"/>
</dbReference>
<dbReference type="EMBL" id="JACORT010000010">
    <property type="protein sequence ID" value="MBC5785452.1"/>
    <property type="molecule type" value="Genomic_DNA"/>
</dbReference>
<protein>
    <submittedName>
        <fullName evidence="3">Tripartite tricarboxylate transporter substrate binding protein</fullName>
    </submittedName>
</protein>
<evidence type="ECO:0000256" key="1">
    <source>
        <dbReference type="ARBA" id="ARBA00006987"/>
    </source>
</evidence>
<feature type="signal peptide" evidence="2">
    <location>
        <begin position="1"/>
        <end position="35"/>
    </location>
</feature>
<evidence type="ECO:0000256" key="2">
    <source>
        <dbReference type="SAM" id="SignalP"/>
    </source>
</evidence>
<sequence length="336" mass="34855">MPKLFPSSPALHCTRRAGLAFIAALGAAAVTGVQAQEPFPSKPIKLIVPFSTGTGSDAIARIIANALPASLGQNVVVDNRGGAGGITGTEQGARSAPDGYTLTIGTTSTLLTNPVLNPQVKYNVEKDFAPVAGLGRAYFVVVTANTPDAPKTLKELLERLKAKGGSFGSAGVGTITHLAAEALILRARVPATHVPYKGSGAALADVIAGHTLFATDTMAATLPLIRSGRLRALAVTAPERLQALADVPTVADTGDFKGFVVDAWWGLMAPAGTPEPVLRKLGDATLAALAAPETRSRLAALELEPLPLGSQKFGAFIREQTPFWVNFIKQANIKLD</sequence>
<dbReference type="Proteomes" id="UP000608513">
    <property type="component" value="Unassembled WGS sequence"/>
</dbReference>
<dbReference type="RefSeq" id="WP_187078193.1">
    <property type="nucleotide sequence ID" value="NZ_JACORT010000010.1"/>
</dbReference>
<dbReference type="InterPro" id="IPR042100">
    <property type="entry name" value="Bug_dom1"/>
</dbReference>
<comment type="similarity">
    <text evidence="1">Belongs to the UPF0065 (bug) family.</text>
</comment>
<feature type="chain" id="PRO_5037940604" evidence="2">
    <location>
        <begin position="36"/>
        <end position="336"/>
    </location>
</feature>